<keyword evidence="5 6" id="KW-0472">Membrane</keyword>
<evidence type="ECO:0000256" key="1">
    <source>
        <dbReference type="ARBA" id="ARBA00004141"/>
    </source>
</evidence>
<feature type="transmembrane region" description="Helical" evidence="6">
    <location>
        <begin position="70"/>
        <end position="90"/>
    </location>
</feature>
<comment type="caution">
    <text evidence="8">The sequence shown here is derived from an EMBL/GenBank/DDBJ whole genome shotgun (WGS) entry which is preliminary data.</text>
</comment>
<dbReference type="PROSITE" id="PS50850">
    <property type="entry name" value="MFS"/>
    <property type="match status" value="1"/>
</dbReference>
<feature type="domain" description="Major facilitator superfamily (MFS) profile" evidence="7">
    <location>
        <begin position="72"/>
        <end position="477"/>
    </location>
</feature>
<feature type="transmembrane region" description="Helical" evidence="6">
    <location>
        <begin position="240"/>
        <end position="259"/>
    </location>
</feature>
<feature type="transmembrane region" description="Helical" evidence="6">
    <location>
        <begin position="422"/>
        <end position="444"/>
    </location>
</feature>
<proteinExistence type="predicted"/>
<feature type="transmembrane region" description="Helical" evidence="6">
    <location>
        <begin position="363"/>
        <end position="379"/>
    </location>
</feature>
<accession>A0A2S8B9G8</accession>
<dbReference type="Gene3D" id="1.20.1250.20">
    <property type="entry name" value="MFS general substrate transporter like domains"/>
    <property type="match status" value="2"/>
</dbReference>
<gene>
    <name evidence="8" type="ORF">CVO77_11690</name>
</gene>
<keyword evidence="3 6" id="KW-0812">Transmembrane</keyword>
<feature type="transmembrane region" description="Helical" evidence="6">
    <location>
        <begin position="163"/>
        <end position="186"/>
    </location>
</feature>
<evidence type="ECO:0000259" key="7">
    <source>
        <dbReference type="PROSITE" id="PS50850"/>
    </source>
</evidence>
<dbReference type="GO" id="GO:0016020">
    <property type="term" value="C:membrane"/>
    <property type="evidence" value="ECO:0007669"/>
    <property type="project" value="UniProtKB-SubCell"/>
</dbReference>
<feature type="transmembrane region" description="Helical" evidence="6">
    <location>
        <begin position="138"/>
        <end position="157"/>
    </location>
</feature>
<dbReference type="InterPro" id="IPR011701">
    <property type="entry name" value="MFS"/>
</dbReference>
<feature type="transmembrane region" description="Helical" evidence="6">
    <location>
        <begin position="385"/>
        <end position="401"/>
    </location>
</feature>
<keyword evidence="4 6" id="KW-1133">Transmembrane helix</keyword>
<feature type="transmembrane region" description="Helical" evidence="6">
    <location>
        <begin position="289"/>
        <end position="311"/>
    </location>
</feature>
<feature type="transmembrane region" description="Helical" evidence="6">
    <location>
        <begin position="110"/>
        <end position="131"/>
    </location>
</feature>
<dbReference type="Pfam" id="PF07690">
    <property type="entry name" value="MFS_1"/>
    <property type="match status" value="1"/>
</dbReference>
<dbReference type="Proteomes" id="UP000238954">
    <property type="component" value="Chromosome"/>
</dbReference>
<keyword evidence="2" id="KW-0813">Transport</keyword>
<sequence>MLRATQQAILSKPASGLKPPERARPDVPRRVSCFRWLETGLIISLPTTPDRAFHWSESLTLDRNSNVYRWYVVGLLLAVLILSYFDRYILSLLIEPLKKSIQLTDFQVGLLLGPAFSLFHVIVGIPLGWFADRTNRKYLLIGGVVIWCAMTTGNGFVTTFAALLLLRLGLGLGEAVVTPASISIISDYFKRSERASAISVYLAGPYLGAGLAFLVGGFIVSHLETMGHVNWPLIGERAPWQAAFIFVGIPGFIMALLMLSIREPERKERTGDALGIDVAFRYIHRRWRAYGVIFVGSACNFAMSAMTFWSVPLFQRVYGWGIAETGVVTGLFYFTAGPLGTMLAVRAQKRFALKHKDSTMRQLLFGLLIVIPASALYPIMPRAEFAVALMFVAFIGKSVATPGGPASMMQITPGEMRSQSMAIFNTVIALIGPLLGPPLIGLAIDASGDPNSIGVVLSAYVLIIGVPAILLLALGLRHYRAAVQDMEEALEP</sequence>
<protein>
    <recommendedName>
        <fullName evidence="7">Major facilitator superfamily (MFS) profile domain-containing protein</fullName>
    </recommendedName>
</protein>
<evidence type="ECO:0000313" key="8">
    <source>
        <dbReference type="EMBL" id="PQM29051.1"/>
    </source>
</evidence>
<evidence type="ECO:0000313" key="9">
    <source>
        <dbReference type="Proteomes" id="UP000238954"/>
    </source>
</evidence>
<comment type="subcellular location">
    <subcellularLocation>
        <location evidence="1">Membrane</location>
        <topology evidence="1">Multi-pass membrane protein</topology>
    </subcellularLocation>
</comment>
<feature type="transmembrane region" description="Helical" evidence="6">
    <location>
        <begin position="317"/>
        <end position="343"/>
    </location>
</feature>
<dbReference type="PANTHER" id="PTHR23505">
    <property type="entry name" value="SPINSTER"/>
    <property type="match status" value="1"/>
</dbReference>
<keyword evidence="9" id="KW-1185">Reference proteome</keyword>
<evidence type="ECO:0000256" key="5">
    <source>
        <dbReference type="ARBA" id="ARBA00023136"/>
    </source>
</evidence>
<organism evidence="8 9">
    <name type="scientific">Sphingopyxis lindanitolerans</name>
    <dbReference type="NCBI Taxonomy" id="2054227"/>
    <lineage>
        <taxon>Bacteria</taxon>
        <taxon>Pseudomonadati</taxon>
        <taxon>Pseudomonadota</taxon>
        <taxon>Alphaproteobacteria</taxon>
        <taxon>Sphingomonadales</taxon>
        <taxon>Sphingomonadaceae</taxon>
        <taxon>Sphingopyxis</taxon>
    </lineage>
</organism>
<evidence type="ECO:0000256" key="3">
    <source>
        <dbReference type="ARBA" id="ARBA00022692"/>
    </source>
</evidence>
<dbReference type="PANTHER" id="PTHR23505:SF79">
    <property type="entry name" value="PROTEIN SPINSTER"/>
    <property type="match status" value="1"/>
</dbReference>
<feature type="transmembrane region" description="Helical" evidence="6">
    <location>
        <begin position="198"/>
        <end position="220"/>
    </location>
</feature>
<evidence type="ECO:0000256" key="6">
    <source>
        <dbReference type="SAM" id="Phobius"/>
    </source>
</evidence>
<dbReference type="SUPFAM" id="SSF103473">
    <property type="entry name" value="MFS general substrate transporter"/>
    <property type="match status" value="1"/>
</dbReference>
<dbReference type="InterPro" id="IPR036259">
    <property type="entry name" value="MFS_trans_sf"/>
</dbReference>
<feature type="transmembrane region" description="Helical" evidence="6">
    <location>
        <begin position="456"/>
        <end position="476"/>
    </location>
</feature>
<name>A0A2S8B9G8_9SPHN</name>
<dbReference type="GO" id="GO:0022857">
    <property type="term" value="F:transmembrane transporter activity"/>
    <property type="evidence" value="ECO:0007669"/>
    <property type="project" value="InterPro"/>
</dbReference>
<reference evidence="9" key="1">
    <citation type="submission" date="2017-11" db="EMBL/GenBank/DDBJ databases">
        <title>The complete genome sequence of Sphingopyxis pomeranensis sp. nov. strain WS5A3p.</title>
        <authorList>
            <person name="Kaminski M.A."/>
        </authorList>
    </citation>
    <scope>NUCLEOTIDE SEQUENCE [LARGE SCALE GENOMIC DNA]</scope>
    <source>
        <strain evidence="9">WS5A3p</strain>
    </source>
</reference>
<evidence type="ECO:0000256" key="4">
    <source>
        <dbReference type="ARBA" id="ARBA00022989"/>
    </source>
</evidence>
<dbReference type="EMBL" id="PHFW01000002">
    <property type="protein sequence ID" value="PQM29051.1"/>
    <property type="molecule type" value="Genomic_DNA"/>
</dbReference>
<dbReference type="InterPro" id="IPR020846">
    <property type="entry name" value="MFS_dom"/>
</dbReference>
<evidence type="ECO:0000256" key="2">
    <source>
        <dbReference type="ARBA" id="ARBA00022448"/>
    </source>
</evidence>
<dbReference type="AlphaFoldDB" id="A0A2S8B9G8"/>
<dbReference type="InterPro" id="IPR044770">
    <property type="entry name" value="MFS_spinster-like"/>
</dbReference>